<feature type="compositionally biased region" description="Basic and acidic residues" evidence="7">
    <location>
        <begin position="65"/>
        <end position="75"/>
    </location>
</feature>
<feature type="region of interest" description="Disordered" evidence="7">
    <location>
        <begin position="361"/>
        <end position="386"/>
    </location>
</feature>
<name>A0A913ZF37_PATMI</name>
<feature type="compositionally biased region" description="Basic residues" evidence="7">
    <location>
        <begin position="245"/>
        <end position="254"/>
    </location>
</feature>
<dbReference type="EnsemblMetazoa" id="XM_038194475.1">
    <property type="protein sequence ID" value="XP_038050403.1"/>
    <property type="gene ID" value="LOC119723682"/>
</dbReference>
<organism evidence="10 11">
    <name type="scientific">Patiria miniata</name>
    <name type="common">Bat star</name>
    <name type="synonym">Asterina miniata</name>
    <dbReference type="NCBI Taxonomy" id="46514"/>
    <lineage>
        <taxon>Eukaryota</taxon>
        <taxon>Metazoa</taxon>
        <taxon>Echinodermata</taxon>
        <taxon>Eleutherozoa</taxon>
        <taxon>Asterozoa</taxon>
        <taxon>Asteroidea</taxon>
        <taxon>Valvatacea</taxon>
        <taxon>Valvatida</taxon>
        <taxon>Asterinidae</taxon>
        <taxon>Patiria</taxon>
    </lineage>
</organism>
<dbReference type="SMART" id="SM00389">
    <property type="entry name" value="HOX"/>
    <property type="match status" value="1"/>
</dbReference>
<dbReference type="PROSITE" id="PS00027">
    <property type="entry name" value="HOMEOBOX_1"/>
    <property type="match status" value="1"/>
</dbReference>
<dbReference type="RefSeq" id="XP_038050403.1">
    <property type="nucleotide sequence ID" value="XM_038194475.1"/>
</dbReference>
<dbReference type="RefSeq" id="XP_038050411.1">
    <property type="nucleotide sequence ID" value="XM_038194483.1"/>
</dbReference>
<evidence type="ECO:0000259" key="9">
    <source>
        <dbReference type="PROSITE" id="PS50803"/>
    </source>
</evidence>
<feature type="compositionally biased region" description="Basic and acidic residues" evidence="7">
    <location>
        <begin position="289"/>
        <end position="303"/>
    </location>
</feature>
<feature type="compositionally biased region" description="Polar residues" evidence="7">
    <location>
        <begin position="255"/>
        <end position="271"/>
    </location>
</feature>
<dbReference type="OrthoDB" id="6159439at2759"/>
<keyword evidence="2 5" id="KW-0238">DNA-binding</keyword>
<dbReference type="InterPro" id="IPR050649">
    <property type="entry name" value="Paired_Homeobox_TFs"/>
</dbReference>
<dbReference type="InterPro" id="IPR009057">
    <property type="entry name" value="Homeodomain-like_sf"/>
</dbReference>
<dbReference type="Proteomes" id="UP000887568">
    <property type="component" value="Unplaced"/>
</dbReference>
<keyword evidence="11" id="KW-1185">Reference proteome</keyword>
<dbReference type="GO" id="GO:0000981">
    <property type="term" value="F:DNA-binding transcription factor activity, RNA polymerase II-specific"/>
    <property type="evidence" value="ECO:0007669"/>
    <property type="project" value="InterPro"/>
</dbReference>
<dbReference type="PANTHER" id="PTHR24329">
    <property type="entry name" value="HOMEOBOX PROTEIN ARISTALESS"/>
    <property type="match status" value="1"/>
</dbReference>
<keyword evidence="4 5" id="KW-0539">Nucleus</keyword>
<feature type="compositionally biased region" description="Pro residues" evidence="7">
    <location>
        <begin position="230"/>
        <end position="239"/>
    </location>
</feature>
<evidence type="ECO:0000256" key="4">
    <source>
        <dbReference type="ARBA" id="ARBA00023242"/>
    </source>
</evidence>
<evidence type="ECO:0000256" key="2">
    <source>
        <dbReference type="ARBA" id="ARBA00023125"/>
    </source>
</evidence>
<feature type="domain" description="Homeobox" evidence="8">
    <location>
        <begin position="384"/>
        <end position="444"/>
    </location>
</feature>
<dbReference type="EnsemblMetazoa" id="XM_038194483.1">
    <property type="protein sequence ID" value="XP_038050411.1"/>
    <property type="gene ID" value="LOC119723682"/>
</dbReference>
<dbReference type="FunFam" id="1.10.10.60:FF:000679">
    <property type="entry name" value="Homeobox protein aristaless"/>
    <property type="match status" value="1"/>
</dbReference>
<evidence type="ECO:0000256" key="3">
    <source>
        <dbReference type="ARBA" id="ARBA00023155"/>
    </source>
</evidence>
<dbReference type="SUPFAM" id="SSF46689">
    <property type="entry name" value="Homeodomain-like"/>
    <property type="match status" value="1"/>
</dbReference>
<proteinExistence type="predicted"/>
<dbReference type="AlphaFoldDB" id="A0A913ZF37"/>
<dbReference type="InterPro" id="IPR017970">
    <property type="entry name" value="Homeobox_CS"/>
</dbReference>
<evidence type="ECO:0000256" key="6">
    <source>
        <dbReference type="RuleBase" id="RU000682"/>
    </source>
</evidence>
<sequence length="572" mass="63129">MATTCCTWCVQSPLLKHSIRSILADNLPDPEVVKTKEKSPGSPIRGRPTGEAFSPASPDGSPLIDYHRQSSVDRGESEDEKGSSGTLSRVSDVERTATTSITRDRDPSQESPETSLDLSLTGSKLPITEYPGAFHHPVFLRDFPGWYQHFGPAPLAAGGWSPLLFPGHSGLSSAYHSLALTGRWVSPDGEMLLHPGALVADGRVEHSAAKEVRISDQTKKSPHRSESVTSPPPQSPKAPGPSGRPHSKRKHTRAHSTPASPRSQPLTSPSSHRAAKIESHEKGKRFTHVHREQRPHGHKRDNQGNKLGELSELETLNKELPWKRDDLKKEDIDTAEDDAFNDCFVSERGGNLEATAKKRDISEAFRHNSPVSDESLSDEKSAAKRQRRIRTTFTPEQLRELECVFQMTHYPDVQTRDILAAKTCLGEQRIQIWFQNRRAKWRKYERLGNFGGLQDLRMTHIVPAPKSLPRIDFTRRDPSVHAFSECSLAGEFPNMDGLTSPFPLLQSAAGIAIPTPPILPSLSPMGPMSSLERAPLALPKIFGEERKCSSIASLRLKARQHEASAGIESIAS</sequence>
<evidence type="ECO:0000256" key="1">
    <source>
        <dbReference type="ARBA" id="ARBA00004123"/>
    </source>
</evidence>
<dbReference type="OMA" id="RSAKVWS"/>
<dbReference type="InterPro" id="IPR001356">
    <property type="entry name" value="HD"/>
</dbReference>
<evidence type="ECO:0000256" key="5">
    <source>
        <dbReference type="PROSITE-ProRule" id="PRU00108"/>
    </source>
</evidence>
<evidence type="ECO:0000256" key="7">
    <source>
        <dbReference type="SAM" id="MobiDB-lite"/>
    </source>
</evidence>
<dbReference type="CDD" id="cd00086">
    <property type="entry name" value="homeodomain"/>
    <property type="match status" value="1"/>
</dbReference>
<dbReference type="InterPro" id="IPR003654">
    <property type="entry name" value="OAR_dom"/>
</dbReference>
<feature type="region of interest" description="Disordered" evidence="7">
    <location>
        <begin position="210"/>
        <end position="308"/>
    </location>
</feature>
<feature type="region of interest" description="Disordered" evidence="7">
    <location>
        <begin position="30"/>
        <end position="120"/>
    </location>
</feature>
<protein>
    <submittedName>
        <fullName evidence="10">Uncharacterized protein</fullName>
    </submittedName>
</protein>
<feature type="compositionally biased region" description="Basic and acidic residues" evidence="7">
    <location>
        <begin position="210"/>
        <end position="226"/>
    </location>
</feature>
<feature type="DNA-binding region" description="Homeobox" evidence="5">
    <location>
        <begin position="386"/>
        <end position="445"/>
    </location>
</feature>
<feature type="compositionally biased region" description="Polar residues" evidence="7">
    <location>
        <begin position="109"/>
        <end position="120"/>
    </location>
</feature>
<reference evidence="10" key="1">
    <citation type="submission" date="2022-11" db="UniProtKB">
        <authorList>
            <consortium name="EnsemblMetazoa"/>
        </authorList>
    </citation>
    <scope>IDENTIFICATION</scope>
</reference>
<dbReference type="PROSITE" id="PS50803">
    <property type="entry name" value="OAR"/>
    <property type="match status" value="1"/>
</dbReference>
<dbReference type="GeneID" id="119723682"/>
<evidence type="ECO:0000259" key="8">
    <source>
        <dbReference type="PROSITE" id="PS50071"/>
    </source>
</evidence>
<comment type="subcellular location">
    <subcellularLocation>
        <location evidence="1 5 6">Nucleus</location>
    </subcellularLocation>
</comment>
<dbReference type="Pfam" id="PF03826">
    <property type="entry name" value="OAR"/>
    <property type="match status" value="1"/>
</dbReference>
<keyword evidence="3 5" id="KW-0371">Homeobox</keyword>
<evidence type="ECO:0000313" key="10">
    <source>
        <dbReference type="EnsemblMetazoa" id="XP_038050403.1"/>
    </source>
</evidence>
<feature type="domain" description="OAR" evidence="9">
    <location>
        <begin position="549"/>
        <end position="562"/>
    </location>
</feature>
<dbReference type="PANTHER" id="PTHR24329:SF543">
    <property type="entry name" value="FI01017P-RELATED"/>
    <property type="match status" value="1"/>
</dbReference>
<dbReference type="PROSITE" id="PS50071">
    <property type="entry name" value="HOMEOBOX_2"/>
    <property type="match status" value="1"/>
</dbReference>
<dbReference type="Pfam" id="PF00046">
    <property type="entry name" value="Homeodomain"/>
    <property type="match status" value="1"/>
</dbReference>
<dbReference type="GO" id="GO:0005634">
    <property type="term" value="C:nucleus"/>
    <property type="evidence" value="ECO:0007669"/>
    <property type="project" value="UniProtKB-SubCell"/>
</dbReference>
<dbReference type="GO" id="GO:0000977">
    <property type="term" value="F:RNA polymerase II transcription regulatory region sequence-specific DNA binding"/>
    <property type="evidence" value="ECO:0007669"/>
    <property type="project" value="TreeGrafter"/>
</dbReference>
<evidence type="ECO:0000313" key="11">
    <source>
        <dbReference type="Proteomes" id="UP000887568"/>
    </source>
</evidence>
<dbReference type="Gene3D" id="1.10.10.60">
    <property type="entry name" value="Homeodomain-like"/>
    <property type="match status" value="1"/>
</dbReference>
<accession>A0A913ZF37</accession>